<feature type="transmembrane region" description="Helical" evidence="1">
    <location>
        <begin position="119"/>
        <end position="143"/>
    </location>
</feature>
<keyword evidence="3" id="KW-1185">Reference proteome</keyword>
<protein>
    <recommendedName>
        <fullName evidence="4">ABC transporter permease</fullName>
    </recommendedName>
</protein>
<accession>A0ABQ1W110</accession>
<feature type="transmembrane region" description="Helical" evidence="1">
    <location>
        <begin position="314"/>
        <end position="336"/>
    </location>
</feature>
<feature type="transmembrane region" description="Helical" evidence="1">
    <location>
        <begin position="70"/>
        <end position="98"/>
    </location>
</feature>
<evidence type="ECO:0000256" key="1">
    <source>
        <dbReference type="SAM" id="Phobius"/>
    </source>
</evidence>
<proteinExistence type="predicted"/>
<feature type="transmembrane region" description="Helical" evidence="1">
    <location>
        <begin position="500"/>
        <end position="518"/>
    </location>
</feature>
<comment type="caution">
    <text evidence="2">The sequence shown here is derived from an EMBL/GenBank/DDBJ whole genome shotgun (WGS) entry which is preliminary data.</text>
</comment>
<dbReference type="EMBL" id="BMIW01000026">
    <property type="protein sequence ID" value="GGG08944.1"/>
    <property type="molecule type" value="Genomic_DNA"/>
</dbReference>
<reference evidence="3" key="1">
    <citation type="journal article" date="2019" name="Int. J. Syst. Evol. Microbiol.">
        <title>The Global Catalogue of Microorganisms (GCM) 10K type strain sequencing project: providing services to taxonomists for standard genome sequencing and annotation.</title>
        <authorList>
            <consortium name="The Broad Institute Genomics Platform"/>
            <consortium name="The Broad Institute Genome Sequencing Center for Infectious Disease"/>
            <person name="Wu L."/>
            <person name="Ma J."/>
        </authorList>
    </citation>
    <scope>NUCLEOTIDE SEQUENCE [LARGE SCALE GENOMIC DNA]</scope>
    <source>
        <strain evidence="3">CGMCC 1.15420</strain>
    </source>
</reference>
<evidence type="ECO:0000313" key="2">
    <source>
        <dbReference type="EMBL" id="GGG08944.1"/>
    </source>
</evidence>
<keyword evidence="1" id="KW-0812">Transmembrane</keyword>
<feature type="transmembrane region" description="Helical" evidence="1">
    <location>
        <begin position="397"/>
        <end position="421"/>
    </location>
</feature>
<organism evidence="2 3">
    <name type="scientific">Paenibacillus aceti</name>
    <dbReference type="NCBI Taxonomy" id="1820010"/>
    <lineage>
        <taxon>Bacteria</taxon>
        <taxon>Bacillati</taxon>
        <taxon>Bacillota</taxon>
        <taxon>Bacilli</taxon>
        <taxon>Bacillales</taxon>
        <taxon>Paenibacillaceae</taxon>
        <taxon>Paenibacillus</taxon>
    </lineage>
</organism>
<feature type="transmembrane region" description="Helical" evidence="1">
    <location>
        <begin position="471"/>
        <end position="494"/>
    </location>
</feature>
<dbReference type="RefSeq" id="WP_120464029.1">
    <property type="nucleotide sequence ID" value="NZ_BMIW01000026.1"/>
</dbReference>
<feature type="transmembrane region" description="Helical" evidence="1">
    <location>
        <begin position="33"/>
        <end position="58"/>
    </location>
</feature>
<feature type="transmembrane region" description="Helical" evidence="1">
    <location>
        <begin position="149"/>
        <end position="177"/>
    </location>
</feature>
<feature type="transmembrane region" description="Helical" evidence="1">
    <location>
        <begin position="356"/>
        <end position="376"/>
    </location>
</feature>
<gene>
    <name evidence="2" type="ORF">GCM10010913_33440</name>
</gene>
<keyword evidence="1" id="KW-1133">Transmembrane helix</keyword>
<feature type="transmembrane region" description="Helical" evidence="1">
    <location>
        <begin position="427"/>
        <end position="450"/>
    </location>
</feature>
<name>A0ABQ1W110_9BACL</name>
<dbReference type="Proteomes" id="UP000608420">
    <property type="component" value="Unassembled WGS sequence"/>
</dbReference>
<evidence type="ECO:0000313" key="3">
    <source>
        <dbReference type="Proteomes" id="UP000608420"/>
    </source>
</evidence>
<feature type="transmembrane region" description="Helical" evidence="1">
    <location>
        <begin position="189"/>
        <end position="207"/>
    </location>
</feature>
<evidence type="ECO:0008006" key="4">
    <source>
        <dbReference type="Google" id="ProtNLM"/>
    </source>
</evidence>
<feature type="transmembrane region" description="Helical" evidence="1">
    <location>
        <begin position="246"/>
        <end position="267"/>
    </location>
</feature>
<keyword evidence="1" id="KW-0472">Membrane</keyword>
<sequence length="532" mass="58748">MINIWRLTKIQLLSTFGLNKALHTQDTKERRKLLLLSLSILIGIFMVAAASFGYSYAMAQLFEQMGRMDLLLAIMMSAASVIGFFTTIYKASGVLFGYKDYDLVMSLPIRTSHVVASRVLLLYMLNLFFTLVLMLPAGAVYAIQVSPGASYYLFFLITLLFIPLLPIIAATLIGALISWISSRFRASRLISLILTMAVTIGIIMASFRMNGSEQVLADVSAQLGDMIFKLYPLAAIYVDAVCSSQVFSILLFISISLLVFILFSTVLGMKYKAIHTGLTTSHTNSKYVLKSLRTSSPFRALYFKELRRYYSSSLYVLNTGIGMILLLVTSIALLFMNPERLGQLIEVPQLTDYLGRMVPLAVSLFVILSCTASSSISLEGNHLWILKSSPISQKDILLSKVAVNLTITVPISMISCGMLIISLRTGWVESLLLMVIPVIYACYSAMLGVIANLKLPNLEWTTEVTVIKQSAAVLVSMLLGFISVVVPLAIMFMLSHVDGNLVLSGIGVILLALCYVMYRYIATRGERLFQAL</sequence>